<dbReference type="PANTHER" id="PTHR18919">
    <property type="entry name" value="ACETYL-COA C-ACYLTRANSFERASE"/>
    <property type="match status" value="1"/>
</dbReference>
<dbReference type="Pfam" id="PF00108">
    <property type="entry name" value="Thiolase_N"/>
    <property type="match status" value="1"/>
</dbReference>
<accession>Q0RMI6</accession>
<dbReference type="InterPro" id="IPR020617">
    <property type="entry name" value="Thiolase_C"/>
</dbReference>
<gene>
    <name evidence="10" type="ordered locus">FRAAL2618</name>
</gene>
<evidence type="ECO:0000256" key="5">
    <source>
        <dbReference type="ARBA" id="ARBA00040529"/>
    </source>
</evidence>
<feature type="active site" description="Acyl-thioester intermediate" evidence="6">
    <location>
        <position position="89"/>
    </location>
</feature>
<dbReference type="PROSITE" id="PS00099">
    <property type="entry name" value="THIOLASE_3"/>
    <property type="match status" value="1"/>
</dbReference>
<dbReference type="Gene3D" id="3.40.47.10">
    <property type="match status" value="2"/>
</dbReference>
<dbReference type="HOGENOM" id="CLU_031026_2_1_11"/>
<dbReference type="Pfam" id="PF02803">
    <property type="entry name" value="Thiolase_C"/>
    <property type="match status" value="1"/>
</dbReference>
<dbReference type="STRING" id="326424.FRAAL2618"/>
<dbReference type="CDD" id="cd00751">
    <property type="entry name" value="thiolase"/>
    <property type="match status" value="1"/>
</dbReference>
<dbReference type="RefSeq" id="WP_011603772.1">
    <property type="nucleotide sequence ID" value="NC_008278.1"/>
</dbReference>
<sequence>MPVRPDAVIVSAARTAIGTANKGTLAATSAFDLAEHVVAAALERSGLPSEAYDDVVLGEVMQGGGNIARHTAVRLGMTSVPGLAQNRQCASGLSAVITAAADIRAGMGRAVIAGGTESLSLTPSVHQRIPGTRDFDPARWMSPSHQPTETAPAIDMSITVGWNTAQIAGVSREEMDAWAAESHRKAVAAIDGGRFEDEIVPVKVTRVDGTEVVFGVDEHPRRDTTAEKLAGLKVLHPEIEGFSITAGNSSGLNDGAAAMALLADDLARQEGVEALALVRGWASVGVDPVRTGLAPVEAIMMALARSGTALGDVDLFEINEAFASMCVATTRALDIDPATVNVNGSGCSLGHPIAASGARMITTLVHELRRRGGGTGVAALCAGGGMGSAIVLDVPAPTSRS</sequence>
<reference evidence="10 11" key="1">
    <citation type="journal article" date="2007" name="Genome Res.">
        <title>Genome characteristics of facultatively symbiotic Frankia sp. strains reflect host range and host plant biogeography.</title>
        <authorList>
            <person name="Normand P."/>
            <person name="Lapierre P."/>
            <person name="Tisa L.S."/>
            <person name="Gogarten J.P."/>
            <person name="Alloisio N."/>
            <person name="Bagnarol E."/>
            <person name="Bassi C.A."/>
            <person name="Berry A.M."/>
            <person name="Bickhart D.M."/>
            <person name="Choisne N."/>
            <person name="Couloux A."/>
            <person name="Cournoyer B."/>
            <person name="Cruveiller S."/>
            <person name="Daubin V."/>
            <person name="Demange N."/>
            <person name="Francino M.P."/>
            <person name="Goltsman E."/>
            <person name="Huang Y."/>
            <person name="Kopp O.R."/>
            <person name="Labarre L."/>
            <person name="Lapidus A."/>
            <person name="Lavire C."/>
            <person name="Marechal J."/>
            <person name="Martinez M."/>
            <person name="Mastronunzio J.E."/>
            <person name="Mullin B.C."/>
            <person name="Niemann J."/>
            <person name="Pujic P."/>
            <person name="Rawnsley T."/>
            <person name="Rouy Z."/>
            <person name="Schenowitz C."/>
            <person name="Sellstedt A."/>
            <person name="Tavares F."/>
            <person name="Tomkins J.P."/>
            <person name="Vallenet D."/>
            <person name="Valverde C."/>
            <person name="Wall L.G."/>
            <person name="Wang Y."/>
            <person name="Medigue C."/>
            <person name="Benson D.R."/>
        </authorList>
    </citation>
    <scope>NUCLEOTIDE SEQUENCE [LARGE SCALE GENOMIC DNA]</scope>
    <source>
        <strain evidence="11">DSM 45986 / CECT 9034 / ACN14a</strain>
    </source>
</reference>
<dbReference type="KEGG" id="fal:FRAAL2618"/>
<dbReference type="InterPro" id="IPR002155">
    <property type="entry name" value="Thiolase"/>
</dbReference>
<dbReference type="InterPro" id="IPR020616">
    <property type="entry name" value="Thiolase_N"/>
</dbReference>
<evidence type="ECO:0000256" key="1">
    <source>
        <dbReference type="ARBA" id="ARBA00010982"/>
    </source>
</evidence>
<evidence type="ECO:0000259" key="8">
    <source>
        <dbReference type="Pfam" id="PF00108"/>
    </source>
</evidence>
<protein>
    <recommendedName>
        <fullName evidence="5">Probable acetyl-CoA acetyltransferase</fullName>
        <ecNumber evidence="2">2.3.1.9</ecNumber>
    </recommendedName>
</protein>
<evidence type="ECO:0000259" key="9">
    <source>
        <dbReference type="Pfam" id="PF02803"/>
    </source>
</evidence>
<keyword evidence="3 7" id="KW-0808">Transferase</keyword>
<organism evidence="10 11">
    <name type="scientific">Frankia alni (strain DSM 45986 / CECT 9034 / ACN14a)</name>
    <dbReference type="NCBI Taxonomy" id="326424"/>
    <lineage>
        <taxon>Bacteria</taxon>
        <taxon>Bacillati</taxon>
        <taxon>Actinomycetota</taxon>
        <taxon>Actinomycetes</taxon>
        <taxon>Frankiales</taxon>
        <taxon>Frankiaceae</taxon>
        <taxon>Frankia</taxon>
    </lineage>
</organism>
<evidence type="ECO:0000256" key="3">
    <source>
        <dbReference type="ARBA" id="ARBA00022679"/>
    </source>
</evidence>
<dbReference type="PANTHER" id="PTHR18919:SF107">
    <property type="entry name" value="ACETYL-COA ACETYLTRANSFERASE, CYTOSOLIC"/>
    <property type="match status" value="1"/>
</dbReference>
<dbReference type="EMBL" id="CT573213">
    <property type="protein sequence ID" value="CAJ61265.1"/>
    <property type="molecule type" value="Genomic_DNA"/>
</dbReference>
<dbReference type="GO" id="GO:0003985">
    <property type="term" value="F:acetyl-CoA C-acetyltransferase activity"/>
    <property type="evidence" value="ECO:0007669"/>
    <property type="project" value="UniProtKB-EC"/>
</dbReference>
<dbReference type="Proteomes" id="UP000000657">
    <property type="component" value="Chromosome"/>
</dbReference>
<evidence type="ECO:0000256" key="7">
    <source>
        <dbReference type="RuleBase" id="RU003557"/>
    </source>
</evidence>
<dbReference type="SUPFAM" id="SSF53901">
    <property type="entry name" value="Thiolase-like"/>
    <property type="match status" value="2"/>
</dbReference>
<name>Q0RMI6_FRAAA</name>
<dbReference type="EC" id="2.3.1.9" evidence="2"/>
<evidence type="ECO:0000256" key="2">
    <source>
        <dbReference type="ARBA" id="ARBA00012705"/>
    </source>
</evidence>
<keyword evidence="4 7" id="KW-0012">Acyltransferase</keyword>
<dbReference type="NCBIfam" id="TIGR01930">
    <property type="entry name" value="AcCoA-C-Actrans"/>
    <property type="match status" value="1"/>
</dbReference>
<evidence type="ECO:0000313" key="10">
    <source>
        <dbReference type="EMBL" id="CAJ61265.1"/>
    </source>
</evidence>
<evidence type="ECO:0000256" key="6">
    <source>
        <dbReference type="PIRSR" id="PIRSR000429-1"/>
    </source>
</evidence>
<dbReference type="AlphaFoldDB" id="Q0RMI6"/>
<dbReference type="eggNOG" id="COG0183">
    <property type="taxonomic scope" value="Bacteria"/>
</dbReference>
<comment type="similarity">
    <text evidence="1 7">Belongs to the thiolase-like superfamily. Thiolase family.</text>
</comment>
<keyword evidence="11" id="KW-1185">Reference proteome</keyword>
<evidence type="ECO:0000256" key="4">
    <source>
        <dbReference type="ARBA" id="ARBA00023315"/>
    </source>
</evidence>
<evidence type="ECO:0000313" key="11">
    <source>
        <dbReference type="Proteomes" id="UP000000657"/>
    </source>
</evidence>
<feature type="active site" description="Proton acceptor" evidence="6">
    <location>
        <position position="351"/>
    </location>
</feature>
<dbReference type="PIRSF" id="PIRSF000429">
    <property type="entry name" value="Ac-CoA_Ac_transf"/>
    <property type="match status" value="1"/>
</dbReference>
<feature type="domain" description="Thiolase C-terminal" evidence="9">
    <location>
        <begin position="274"/>
        <end position="392"/>
    </location>
</feature>
<feature type="active site" description="Proton acceptor" evidence="6">
    <location>
        <position position="381"/>
    </location>
</feature>
<dbReference type="OrthoDB" id="9764638at2"/>
<dbReference type="InterPro" id="IPR020610">
    <property type="entry name" value="Thiolase_AS"/>
</dbReference>
<proteinExistence type="inferred from homology"/>
<feature type="domain" description="Thiolase N-terminal" evidence="8">
    <location>
        <begin position="8"/>
        <end position="263"/>
    </location>
</feature>
<dbReference type="InterPro" id="IPR016039">
    <property type="entry name" value="Thiolase-like"/>
</dbReference>